<evidence type="ECO:0000313" key="13">
    <source>
        <dbReference type="Proteomes" id="UP000014760"/>
    </source>
</evidence>
<keyword evidence="4" id="KW-0132">Cell division</keyword>
<evidence type="ECO:0000256" key="3">
    <source>
        <dbReference type="ARBA" id="ARBA00022490"/>
    </source>
</evidence>
<keyword evidence="9" id="KW-0131">Cell cycle</keyword>
<keyword evidence="13" id="KW-1185">Reference proteome</keyword>
<keyword evidence="3" id="KW-0963">Cytoplasm</keyword>
<evidence type="ECO:0000256" key="1">
    <source>
        <dbReference type="ARBA" id="ARBA00004186"/>
    </source>
</evidence>
<dbReference type="PRINTS" id="PR02089">
    <property type="entry name" value="HAUSAUGMINL3"/>
</dbReference>
<dbReference type="GO" id="GO:0051225">
    <property type="term" value="P:spindle assembly"/>
    <property type="evidence" value="ECO:0007669"/>
    <property type="project" value="InterPro"/>
</dbReference>
<accession>R7UEN8</accession>
<keyword evidence="7" id="KW-0175">Coiled coil</keyword>
<sequence>MSGAEFVATLAELGYPKLDKLNGSSLDWLFESDTTRPFLEWLCHHVQASNVLTSKELKDYAQIDDVLEGEHLESALQHIRTYGDLEPSMMPERIAHLEKDLVSSTARKDALVQQRNQLSIHHNVLLDKLSKMEIVEKSGKADLKAATQQNDSDNALMNEALEGLNSSVASLYDIYKQNDRTKEPEEEVEMSAFLSQVNLKHHHKLEEKFTQEVTEYTKKQFFQGISDIAGGHKDSEYKFLEIDNPDSLLRNDRQEVNLEDCKELARLQAFYPKSQSECINAIVEDKSSQAACAFFESKIRSLLEHPLTANTGELSHQLQDVQMNLHHYQQEFSNLSQVQLPALLKDSANLQVTKILRGDYDLKITRQDYFTSKQDKVVAQLLKQRARYELLTMAYEIELKDHRETHHLMTAIRSLLQKEKTDYEQSMVWRRLFNHSPTCQFLSFSQSLMREPSLSPSKFQRSTVDSRDHYLLNLNSLLEEGIQRNKTDSHQQLFVTHLQLEEGVKNLADKRDAVKVHNTSAERTKQQEMAGLEHSLSSIEKVLYADSSTLEPQLSPSALIDVHHQMDSMLGKLEKAALDIIKTVEVKKKTLKQDEFLVTERELFVYFVNDPDRLRRSLNDVESRLKAQLVK</sequence>
<dbReference type="HOGENOM" id="CLU_031795_0_0_1"/>
<evidence type="ECO:0000259" key="10">
    <source>
        <dbReference type="Pfam" id="PF14932"/>
    </source>
</evidence>
<comment type="similarity">
    <text evidence="2">Belongs to the HAUS3 family.</text>
</comment>
<gene>
    <name evidence="11" type="ORF">CAPTEDRAFT_225812</name>
</gene>
<dbReference type="GO" id="GO:0005874">
    <property type="term" value="C:microtubule"/>
    <property type="evidence" value="ECO:0007669"/>
    <property type="project" value="UniProtKB-KW"/>
</dbReference>
<comment type="subcellular location">
    <subcellularLocation>
        <location evidence="1">Cytoplasm</location>
        <location evidence="1">Cytoskeleton</location>
        <location evidence="1">Spindle</location>
    </subcellularLocation>
</comment>
<dbReference type="InterPro" id="IPR026206">
    <property type="entry name" value="HAUS3"/>
</dbReference>
<dbReference type="AlphaFoldDB" id="R7UEN8"/>
<evidence type="ECO:0000256" key="7">
    <source>
        <dbReference type="ARBA" id="ARBA00023054"/>
    </source>
</evidence>
<evidence type="ECO:0000256" key="2">
    <source>
        <dbReference type="ARBA" id="ARBA00009645"/>
    </source>
</evidence>
<dbReference type="OMA" id="LEWFCGN"/>
<dbReference type="EMBL" id="KB302197">
    <property type="protein sequence ID" value="ELU04551.1"/>
    <property type="molecule type" value="Genomic_DNA"/>
</dbReference>
<dbReference type="STRING" id="283909.R7UEN8"/>
<name>R7UEN8_CAPTE</name>
<dbReference type="Pfam" id="PF14932">
    <property type="entry name" value="HAUS-augmin3"/>
    <property type="match status" value="1"/>
</dbReference>
<dbReference type="GO" id="GO:0005815">
    <property type="term" value="C:microtubule organizing center"/>
    <property type="evidence" value="ECO:0007669"/>
    <property type="project" value="TreeGrafter"/>
</dbReference>
<dbReference type="EMBL" id="AMQN01001376">
    <property type="status" value="NOT_ANNOTATED_CDS"/>
    <property type="molecule type" value="Genomic_DNA"/>
</dbReference>
<dbReference type="PANTHER" id="PTHR19378">
    <property type="entry name" value="GOLGIN- RELATED"/>
    <property type="match status" value="1"/>
</dbReference>
<keyword evidence="5" id="KW-0493">Microtubule</keyword>
<dbReference type="GO" id="GO:0070652">
    <property type="term" value="C:HAUS complex"/>
    <property type="evidence" value="ECO:0007669"/>
    <property type="project" value="InterPro"/>
</dbReference>
<dbReference type="OrthoDB" id="2159690at2759"/>
<reference evidence="12" key="3">
    <citation type="submission" date="2015-06" db="UniProtKB">
        <authorList>
            <consortium name="EnsemblMetazoa"/>
        </authorList>
    </citation>
    <scope>IDENTIFICATION</scope>
</reference>
<dbReference type="PANTHER" id="PTHR19378:SF0">
    <property type="entry name" value="HAUS AUGMIN-LIKE COMPLEX SUBUNIT 3"/>
    <property type="match status" value="1"/>
</dbReference>
<evidence type="ECO:0000313" key="12">
    <source>
        <dbReference type="EnsemblMetazoa" id="CapteP225812"/>
    </source>
</evidence>
<dbReference type="GO" id="GO:0031023">
    <property type="term" value="P:microtubule organizing center organization"/>
    <property type="evidence" value="ECO:0007669"/>
    <property type="project" value="TreeGrafter"/>
</dbReference>
<evidence type="ECO:0000256" key="4">
    <source>
        <dbReference type="ARBA" id="ARBA00022618"/>
    </source>
</evidence>
<keyword evidence="6" id="KW-0498">Mitosis</keyword>
<dbReference type="Proteomes" id="UP000014760">
    <property type="component" value="Unassembled WGS sequence"/>
</dbReference>
<protein>
    <recommendedName>
        <fullName evidence="10">HAUS augmin-like complex subunit 3 N-terminal domain-containing protein</fullName>
    </recommendedName>
</protein>
<dbReference type="InterPro" id="IPR032733">
    <property type="entry name" value="HAUS3_N"/>
</dbReference>
<reference evidence="13" key="1">
    <citation type="submission" date="2012-12" db="EMBL/GenBank/DDBJ databases">
        <authorList>
            <person name="Hellsten U."/>
            <person name="Grimwood J."/>
            <person name="Chapman J.A."/>
            <person name="Shapiro H."/>
            <person name="Aerts A."/>
            <person name="Otillar R.P."/>
            <person name="Terry A.Y."/>
            <person name="Boore J.L."/>
            <person name="Simakov O."/>
            <person name="Marletaz F."/>
            <person name="Cho S.-J."/>
            <person name="Edsinger-Gonzales E."/>
            <person name="Havlak P."/>
            <person name="Kuo D.-H."/>
            <person name="Larsson T."/>
            <person name="Lv J."/>
            <person name="Arendt D."/>
            <person name="Savage R."/>
            <person name="Osoegawa K."/>
            <person name="de Jong P."/>
            <person name="Lindberg D.R."/>
            <person name="Seaver E.C."/>
            <person name="Weisblat D.A."/>
            <person name="Putnam N.H."/>
            <person name="Grigoriev I.V."/>
            <person name="Rokhsar D.S."/>
        </authorList>
    </citation>
    <scope>NUCLEOTIDE SEQUENCE</scope>
    <source>
        <strain evidence="13">I ESC-2004</strain>
    </source>
</reference>
<keyword evidence="8" id="KW-0206">Cytoskeleton</keyword>
<evidence type="ECO:0000256" key="8">
    <source>
        <dbReference type="ARBA" id="ARBA00023212"/>
    </source>
</evidence>
<dbReference type="GO" id="GO:0051301">
    <property type="term" value="P:cell division"/>
    <property type="evidence" value="ECO:0007669"/>
    <property type="project" value="UniProtKB-KW"/>
</dbReference>
<dbReference type="EnsemblMetazoa" id="CapteT225812">
    <property type="protein sequence ID" value="CapteP225812"/>
    <property type="gene ID" value="CapteG225812"/>
</dbReference>
<evidence type="ECO:0000313" key="11">
    <source>
        <dbReference type="EMBL" id="ELU04551.1"/>
    </source>
</evidence>
<proteinExistence type="inferred from homology"/>
<feature type="domain" description="HAUS augmin-like complex subunit 3 N-terminal" evidence="10">
    <location>
        <begin position="28"/>
        <end position="282"/>
    </location>
</feature>
<organism evidence="11">
    <name type="scientific">Capitella teleta</name>
    <name type="common">Polychaete worm</name>
    <dbReference type="NCBI Taxonomy" id="283909"/>
    <lineage>
        <taxon>Eukaryota</taxon>
        <taxon>Metazoa</taxon>
        <taxon>Spiralia</taxon>
        <taxon>Lophotrochozoa</taxon>
        <taxon>Annelida</taxon>
        <taxon>Polychaeta</taxon>
        <taxon>Sedentaria</taxon>
        <taxon>Scolecida</taxon>
        <taxon>Capitellidae</taxon>
        <taxon>Capitella</taxon>
    </lineage>
</organism>
<reference evidence="11 13" key="2">
    <citation type="journal article" date="2013" name="Nature">
        <title>Insights into bilaterian evolution from three spiralian genomes.</title>
        <authorList>
            <person name="Simakov O."/>
            <person name="Marletaz F."/>
            <person name="Cho S.J."/>
            <person name="Edsinger-Gonzales E."/>
            <person name="Havlak P."/>
            <person name="Hellsten U."/>
            <person name="Kuo D.H."/>
            <person name="Larsson T."/>
            <person name="Lv J."/>
            <person name="Arendt D."/>
            <person name="Savage R."/>
            <person name="Osoegawa K."/>
            <person name="de Jong P."/>
            <person name="Grimwood J."/>
            <person name="Chapman J.A."/>
            <person name="Shapiro H."/>
            <person name="Aerts A."/>
            <person name="Otillar R.P."/>
            <person name="Terry A.Y."/>
            <person name="Boore J.L."/>
            <person name="Grigoriev I.V."/>
            <person name="Lindberg D.R."/>
            <person name="Seaver E.C."/>
            <person name="Weisblat D.A."/>
            <person name="Putnam N.H."/>
            <person name="Rokhsar D.S."/>
        </authorList>
    </citation>
    <scope>NUCLEOTIDE SEQUENCE</scope>
    <source>
        <strain evidence="11 13">I ESC-2004</strain>
    </source>
</reference>
<dbReference type="GO" id="GO:0072686">
    <property type="term" value="C:mitotic spindle"/>
    <property type="evidence" value="ECO:0007669"/>
    <property type="project" value="TreeGrafter"/>
</dbReference>
<evidence type="ECO:0000256" key="6">
    <source>
        <dbReference type="ARBA" id="ARBA00022776"/>
    </source>
</evidence>
<evidence type="ECO:0000256" key="5">
    <source>
        <dbReference type="ARBA" id="ARBA00022701"/>
    </source>
</evidence>
<evidence type="ECO:0000256" key="9">
    <source>
        <dbReference type="ARBA" id="ARBA00023306"/>
    </source>
</evidence>